<evidence type="ECO:0000313" key="2">
    <source>
        <dbReference type="EMBL" id="TDV54778.1"/>
    </source>
</evidence>
<dbReference type="EMBL" id="SOCP01000003">
    <property type="protein sequence ID" value="TDV54778.1"/>
    <property type="molecule type" value="Genomic_DNA"/>
</dbReference>
<evidence type="ECO:0000313" key="3">
    <source>
        <dbReference type="Proteomes" id="UP000294927"/>
    </source>
</evidence>
<dbReference type="InterPro" id="IPR046648">
    <property type="entry name" value="DUF6760"/>
</dbReference>
<feature type="domain" description="DUF6760" evidence="1">
    <location>
        <begin position="1"/>
        <end position="37"/>
    </location>
</feature>
<dbReference type="Pfam" id="PF20546">
    <property type="entry name" value="DUF6760"/>
    <property type="match status" value="1"/>
</dbReference>
<dbReference type="Proteomes" id="UP000294927">
    <property type="component" value="Unassembled WGS sequence"/>
</dbReference>
<protein>
    <recommendedName>
        <fullName evidence="1">DUF6760 domain-containing protein</fullName>
    </recommendedName>
</protein>
<accession>A0A4R7VYN9</accession>
<comment type="caution">
    <text evidence="2">The sequence shown here is derived from an EMBL/GenBank/DDBJ whole genome shotgun (WGS) entry which is preliminary data.</text>
</comment>
<proteinExistence type="predicted"/>
<sequence>MAYHFHWPRAEILDLPHQERRQWVGEIANLNARANEGR</sequence>
<dbReference type="AlphaFoldDB" id="A0A4R7VYN9"/>
<keyword evidence="3" id="KW-1185">Reference proteome</keyword>
<name>A0A4R7VYN9_9PSEU</name>
<evidence type="ECO:0000259" key="1">
    <source>
        <dbReference type="Pfam" id="PF20546"/>
    </source>
</evidence>
<gene>
    <name evidence="2" type="ORF">CLV71_10318</name>
</gene>
<reference evidence="2 3" key="1">
    <citation type="submission" date="2019-03" db="EMBL/GenBank/DDBJ databases">
        <title>Genomic Encyclopedia of Archaeal and Bacterial Type Strains, Phase II (KMG-II): from individual species to whole genera.</title>
        <authorList>
            <person name="Goeker M."/>
        </authorList>
    </citation>
    <scope>NUCLEOTIDE SEQUENCE [LARGE SCALE GENOMIC DNA]</scope>
    <source>
        <strain evidence="2 3">DSM 45499</strain>
    </source>
</reference>
<organism evidence="2 3">
    <name type="scientific">Actinophytocola oryzae</name>
    <dbReference type="NCBI Taxonomy" id="502181"/>
    <lineage>
        <taxon>Bacteria</taxon>
        <taxon>Bacillati</taxon>
        <taxon>Actinomycetota</taxon>
        <taxon>Actinomycetes</taxon>
        <taxon>Pseudonocardiales</taxon>
        <taxon>Pseudonocardiaceae</taxon>
    </lineage>
</organism>